<reference evidence="2 3" key="1">
    <citation type="submission" date="2019-12" db="EMBL/GenBank/DDBJ databases">
        <authorList>
            <person name="Lee S.D."/>
        </authorList>
    </citation>
    <scope>NUCLEOTIDE SEQUENCE [LARGE SCALE GENOMIC DNA]</scope>
    <source>
        <strain evidence="2 3">GH1-50</strain>
    </source>
</reference>
<dbReference type="Pfam" id="PF19576">
    <property type="entry name" value="Acyltransf_2"/>
    <property type="match status" value="1"/>
</dbReference>
<evidence type="ECO:0000313" key="3">
    <source>
        <dbReference type="Proteomes" id="UP000480350"/>
    </source>
</evidence>
<protein>
    <submittedName>
        <fullName evidence="2">Acyltransferase</fullName>
    </submittedName>
</protein>
<dbReference type="EMBL" id="WUPT01000001">
    <property type="protein sequence ID" value="MXQ06857.1"/>
    <property type="molecule type" value="Genomic_DNA"/>
</dbReference>
<sequence length="300" mass="33305">MNRQVARDISYAYSASTRGGRAVIRTLENATGRLRLIRRAEGYHRDVAGGADFWDVMISRYGLSLDVVGGSLDNLPETGPLIVVANHPYGILDGLMMGHILSRRRAGDFRILAHRVFRKAEDLDRIILPVSFDETREAQLTNLETRKAALSYLAEGGAIGIFPGGTVSTAARPFSRPLDPGWRSFTAKMISKSGATVVPIYFEGANSRLFQIASHLHVTLRMALLINEFKRRVDEPVRAVIGEPIPQDDLARYRGDAKGMMDFLRARTYALSPKPLGRADYGFEFEARYKRAGGHVGRDI</sequence>
<dbReference type="CDD" id="cd07986">
    <property type="entry name" value="LPLAT_ACT14924-like"/>
    <property type="match status" value="1"/>
</dbReference>
<dbReference type="Proteomes" id="UP000480350">
    <property type="component" value="Unassembled WGS sequence"/>
</dbReference>
<dbReference type="SUPFAM" id="SSF69593">
    <property type="entry name" value="Glycerol-3-phosphate (1)-acyltransferase"/>
    <property type="match status" value="1"/>
</dbReference>
<accession>A0A7C9MPX7</accession>
<reference evidence="2 3" key="2">
    <citation type="submission" date="2020-03" db="EMBL/GenBank/DDBJ databases">
        <title>Kangsaoukella pontilimi gen. nov., sp. nov., a new member of the family Rhodobacteraceae isolated from a tidal mudflat.</title>
        <authorList>
            <person name="Kim I.S."/>
        </authorList>
    </citation>
    <scope>NUCLEOTIDE SEQUENCE [LARGE SCALE GENOMIC DNA]</scope>
    <source>
        <strain evidence="2 3">GH1-50</strain>
    </source>
</reference>
<organism evidence="2 3">
    <name type="scientific">Kangsaoukella pontilimi</name>
    <dbReference type="NCBI Taxonomy" id="2691042"/>
    <lineage>
        <taxon>Bacteria</taxon>
        <taxon>Pseudomonadati</taxon>
        <taxon>Pseudomonadota</taxon>
        <taxon>Alphaproteobacteria</taxon>
        <taxon>Rhodobacterales</taxon>
        <taxon>Paracoccaceae</taxon>
        <taxon>Kangsaoukella</taxon>
    </lineage>
</organism>
<keyword evidence="3" id="KW-1185">Reference proteome</keyword>
<comment type="caution">
    <text evidence="2">The sequence shown here is derived from an EMBL/GenBank/DDBJ whole genome shotgun (WGS) entry which is preliminary data.</text>
</comment>
<evidence type="ECO:0000259" key="1">
    <source>
        <dbReference type="SMART" id="SM00563"/>
    </source>
</evidence>
<proteinExistence type="predicted"/>
<keyword evidence="2" id="KW-0012">Acyltransferase</keyword>
<name>A0A7C9MPX7_9RHOB</name>
<feature type="domain" description="Phospholipid/glycerol acyltransferase" evidence="1">
    <location>
        <begin position="81"/>
        <end position="205"/>
    </location>
</feature>
<dbReference type="InterPro" id="IPR002123">
    <property type="entry name" value="Plipid/glycerol_acylTrfase"/>
</dbReference>
<dbReference type="SMART" id="SM00563">
    <property type="entry name" value="PlsC"/>
    <property type="match status" value="1"/>
</dbReference>
<dbReference type="GO" id="GO:0016746">
    <property type="term" value="F:acyltransferase activity"/>
    <property type="evidence" value="ECO:0007669"/>
    <property type="project" value="UniProtKB-KW"/>
</dbReference>
<evidence type="ECO:0000313" key="2">
    <source>
        <dbReference type="EMBL" id="MXQ06857.1"/>
    </source>
</evidence>
<dbReference type="AlphaFoldDB" id="A0A7C9MPX7"/>
<gene>
    <name evidence="2" type="ORF">GQ651_03260</name>
</gene>
<keyword evidence="2" id="KW-0808">Transferase</keyword>
<dbReference type="InterPro" id="IPR045746">
    <property type="entry name" value="ACT14924-like_Acyltransf_dom"/>
</dbReference>
<dbReference type="RefSeq" id="WP_160762770.1">
    <property type="nucleotide sequence ID" value="NZ_WUPT01000001.1"/>
</dbReference>